<dbReference type="Gene3D" id="3.40.50.10810">
    <property type="entry name" value="Tandem AAA-ATPase domain"/>
    <property type="match status" value="1"/>
</dbReference>
<dbReference type="Gene3D" id="3.40.50.150">
    <property type="entry name" value="Vaccinia Virus protein VP39"/>
    <property type="match status" value="1"/>
</dbReference>
<dbReference type="InterPro" id="IPR027417">
    <property type="entry name" value="P-loop_NTPase"/>
</dbReference>
<comment type="caution">
    <text evidence="2">The sequence shown here is derived from an EMBL/GenBank/DDBJ whole genome shotgun (WGS) entry which is preliminary data.</text>
</comment>
<dbReference type="SUPFAM" id="SSF52540">
    <property type="entry name" value="P-loop containing nucleoside triphosphate hydrolases"/>
    <property type="match status" value="1"/>
</dbReference>
<evidence type="ECO:0000256" key="1">
    <source>
        <dbReference type="SAM" id="MobiDB-lite"/>
    </source>
</evidence>
<evidence type="ECO:0000313" key="2">
    <source>
        <dbReference type="EMBL" id="KAA2247015.1"/>
    </source>
</evidence>
<reference evidence="2 3" key="1">
    <citation type="submission" date="2019-09" db="EMBL/GenBank/DDBJ databases">
        <title>Goodfellowia gen. nov., a new genus of the Pseudonocardineae related to Actinoalloteichus, containing Goodfellowia coeruleoviolacea gen. nov., comb. nov. gen. nov., comb. nov.</title>
        <authorList>
            <person name="Labeda D."/>
        </authorList>
    </citation>
    <scope>NUCLEOTIDE SEQUENCE [LARGE SCALE GENOMIC DNA]</scope>
    <source>
        <strain evidence="2 3">AN110305</strain>
    </source>
</reference>
<dbReference type="PANTHER" id="PTHR41313">
    <property type="entry name" value="ADENINE-SPECIFIC METHYLTRANSFERASE"/>
    <property type="match status" value="1"/>
</dbReference>
<dbReference type="Proteomes" id="UP000323454">
    <property type="component" value="Unassembled WGS sequence"/>
</dbReference>
<evidence type="ECO:0000313" key="3">
    <source>
        <dbReference type="Proteomes" id="UP000323454"/>
    </source>
</evidence>
<dbReference type="SUPFAM" id="SSF53335">
    <property type="entry name" value="S-adenosyl-L-methionine-dependent methyltransferases"/>
    <property type="match status" value="1"/>
</dbReference>
<feature type="region of interest" description="Disordered" evidence="1">
    <location>
        <begin position="378"/>
        <end position="399"/>
    </location>
</feature>
<dbReference type="PRINTS" id="PR00507">
    <property type="entry name" value="N12N6MTFRASE"/>
</dbReference>
<feature type="compositionally biased region" description="Low complexity" evidence="1">
    <location>
        <begin position="240"/>
        <end position="251"/>
    </location>
</feature>
<accession>A0A5B2W6M7</accession>
<feature type="region of interest" description="Disordered" evidence="1">
    <location>
        <begin position="1"/>
        <end position="28"/>
    </location>
</feature>
<keyword evidence="3" id="KW-1185">Reference proteome</keyword>
<sequence>MDPDRRGSQAPVLAGQPAPVAPPRPSIVEPDLVAAPGQDPFASELLAAISQEQVRAYLRAHGWTEEASNLHPASLWTHQHPEGDPRFRFVELPAATDRRWGARLADVADVVADVEQRPTISEQVLHDVAGPDSPTRFRTQADLEAITGGQVLAYLARQGWQQVDTRDRYSLWGHPRHAASDQVLVPARERDRDWARRLDELAATVGLAEGRLSGAHQVLRDLTTQPVPDQAGDHVLTASAPAAAEEPAAPAQRQDLATPPAAPDWDELVRRVMSGALSPTRAAREYLAADQDATEQDVNSTAYQVHRAVEQERDRLLGEHKTAWQDRVGELVRSGVSTAAAEGTALAEILTDPPTAPPVVDETAAEPVSETAEPAIPTAAADPARGPAPRYRPASQDGLAPSGEIARLRANLAALRTLRALQQQQRPATAEEQAVLARWSGWGAVARVFDETDARLDWARAELRELMTEAEVRAAARNTINAHYTDLALVRGIWQAATALGFDGGRVLEPGCGSGNFLAVAPESAHLVGVELDPTSAAIAAALYPDAQILTESFAATRAPEGAFGLVVGNVPFGDITLTDRRHNQAGHAIHNHFLIKSLHLTAPGGLLLAVTSRYTLDAQNPAARRELVGLADLVGAVRLPSGAHQRAAGTRAVTDVLVLRRREPGRAPAAGEWEHAVRTNVDGVDLPVSEYFLAHPEMVLGQLRSGESGNAMYRADDLAVHHPDLAAVPADLAAALGRVVEHARAENLLYSPAAEAATRSAGPVALVGGVAARREGYITARDNGSFQRVEDGQQTPYEVPNRQASELRALLGIRDAVVALLETEAATGEDTPELDRLRQRLNTRYDAYLDRYGPINRFTWRHTGRIDPDTGEEKMSRVRPPVWAKVRVDPFAPALAALENFDPSTQRAAKADVFTVRVIAPRQPRLGADTPADAVAICLDTHGGVVLAEIARLLGTDEADARHQLGTLVFDDPDTGALVAAADYLSGTVRATLRALLDAGVDEDSPYWVNVVALREVIPPDLEPEQIAAKLGAAWIDALDVQQFLQEILQDTTVRVDHPGASVWAVRGNNHGVAATQVWGTEFAPAIRIAQNLLEQRPVLVYDVYDLGGGKTKRVLNQDKTVEAQGKADAMAERFSEWAWENPARAQRLAGTYNELFNGIRLRSYDEVELSLPGLAVSFSPRPHQVAAVARMINEPSVLLAHEVGAGKTAEMVMGVMEMRRLTLVAKPAVVVPNNMLEQFGREWLQLYPQAKLLVATKEDFAGERRRE</sequence>
<dbReference type="CDD" id="cd02440">
    <property type="entry name" value="AdoMet_MTases"/>
    <property type="match status" value="1"/>
</dbReference>
<proteinExistence type="predicted"/>
<name>A0A5B2W6M7_9PSEU</name>
<gene>
    <name evidence="2" type="ORF">F0L68_40430</name>
</gene>
<organism evidence="2 3">
    <name type="scientific">Solihabitans fulvus</name>
    <dbReference type="NCBI Taxonomy" id="1892852"/>
    <lineage>
        <taxon>Bacteria</taxon>
        <taxon>Bacillati</taxon>
        <taxon>Actinomycetota</taxon>
        <taxon>Actinomycetes</taxon>
        <taxon>Pseudonocardiales</taxon>
        <taxon>Pseudonocardiaceae</taxon>
        <taxon>Solihabitans</taxon>
    </lineage>
</organism>
<dbReference type="InterPro" id="IPR038718">
    <property type="entry name" value="SNF2-like_sf"/>
</dbReference>
<feature type="region of interest" description="Disordered" evidence="1">
    <location>
        <begin position="240"/>
        <end position="263"/>
    </location>
</feature>
<feature type="non-terminal residue" evidence="2">
    <location>
        <position position="1269"/>
    </location>
</feature>
<feature type="compositionally biased region" description="Low complexity" evidence="1">
    <location>
        <begin position="378"/>
        <end position="394"/>
    </location>
</feature>
<protein>
    <submittedName>
        <fullName evidence="2">Uncharacterized protein</fullName>
    </submittedName>
</protein>
<dbReference type="PANTHER" id="PTHR41313:SF1">
    <property type="entry name" value="DNA METHYLASE ADENINE-SPECIFIC DOMAIN-CONTAINING PROTEIN"/>
    <property type="match status" value="1"/>
</dbReference>
<dbReference type="EMBL" id="VUOB01000120">
    <property type="protein sequence ID" value="KAA2247015.1"/>
    <property type="molecule type" value="Genomic_DNA"/>
</dbReference>
<dbReference type="AlphaFoldDB" id="A0A5B2W6M7"/>
<dbReference type="InterPro" id="IPR029063">
    <property type="entry name" value="SAM-dependent_MTases_sf"/>
</dbReference>
<reference evidence="2 3" key="2">
    <citation type="submission" date="2019-09" db="EMBL/GenBank/DDBJ databases">
        <authorList>
            <person name="Jin C."/>
        </authorList>
    </citation>
    <scope>NUCLEOTIDE SEQUENCE [LARGE SCALE GENOMIC DNA]</scope>
    <source>
        <strain evidence="2 3">AN110305</strain>
    </source>
</reference>
<dbReference type="InterPro" id="IPR052933">
    <property type="entry name" value="DNA_Protect_Modify"/>
</dbReference>